<protein>
    <recommendedName>
        <fullName evidence="6">Transcription antitermination protein NusB</fullName>
    </recommendedName>
    <alternativeName>
        <fullName evidence="6">Antitermination factor NusB</fullName>
    </alternativeName>
</protein>
<dbReference type="Gene3D" id="1.10.940.10">
    <property type="entry name" value="NusB-like"/>
    <property type="match status" value="1"/>
</dbReference>
<feature type="domain" description="NusB/RsmB/TIM44" evidence="8">
    <location>
        <begin position="5"/>
        <end position="148"/>
    </location>
</feature>
<evidence type="ECO:0000313" key="10">
    <source>
        <dbReference type="Proteomes" id="UP000283880"/>
    </source>
</evidence>
<evidence type="ECO:0000256" key="5">
    <source>
        <dbReference type="ARBA" id="ARBA00023163"/>
    </source>
</evidence>
<dbReference type="InterPro" id="IPR011605">
    <property type="entry name" value="NusB_fam"/>
</dbReference>
<dbReference type="HAMAP" id="MF_00073">
    <property type="entry name" value="NusB"/>
    <property type="match status" value="1"/>
</dbReference>
<gene>
    <name evidence="6 9" type="primary">nusB</name>
    <name evidence="9" type="ORF">DWV29_12685</name>
</gene>
<dbReference type="PANTHER" id="PTHR11078:SF3">
    <property type="entry name" value="ANTITERMINATION NUSB DOMAIN-CONTAINING PROTEIN"/>
    <property type="match status" value="1"/>
</dbReference>
<evidence type="ECO:0000256" key="4">
    <source>
        <dbReference type="ARBA" id="ARBA00023015"/>
    </source>
</evidence>
<dbReference type="SUPFAM" id="SSF48013">
    <property type="entry name" value="NusB-like"/>
    <property type="match status" value="1"/>
</dbReference>
<dbReference type="OrthoDB" id="9811381at2"/>
<dbReference type="PANTHER" id="PTHR11078">
    <property type="entry name" value="N UTILIZATION SUBSTANCE PROTEIN B-RELATED"/>
    <property type="match status" value="1"/>
</dbReference>
<dbReference type="InterPro" id="IPR035926">
    <property type="entry name" value="NusB-like_sf"/>
</dbReference>
<keyword evidence="3 6" id="KW-0694">RNA-binding</keyword>
<comment type="similarity">
    <text evidence="1 6">Belongs to the NusB family.</text>
</comment>
<dbReference type="Pfam" id="PF01029">
    <property type="entry name" value="NusB"/>
    <property type="match status" value="1"/>
</dbReference>
<evidence type="ECO:0000256" key="6">
    <source>
        <dbReference type="HAMAP-Rule" id="MF_00073"/>
    </source>
</evidence>
<evidence type="ECO:0000256" key="7">
    <source>
        <dbReference type="SAM" id="MobiDB-lite"/>
    </source>
</evidence>
<organism evidence="9 10">
    <name type="scientific">Enterocloster asparagiformis</name>
    <dbReference type="NCBI Taxonomy" id="333367"/>
    <lineage>
        <taxon>Bacteria</taxon>
        <taxon>Bacillati</taxon>
        <taxon>Bacillota</taxon>
        <taxon>Clostridia</taxon>
        <taxon>Lachnospirales</taxon>
        <taxon>Lachnospiraceae</taxon>
        <taxon>Enterocloster</taxon>
    </lineage>
</organism>
<dbReference type="AlphaFoldDB" id="A0A413FEL3"/>
<dbReference type="GO" id="GO:0005829">
    <property type="term" value="C:cytosol"/>
    <property type="evidence" value="ECO:0007669"/>
    <property type="project" value="TreeGrafter"/>
</dbReference>
<feature type="compositionally biased region" description="Low complexity" evidence="7">
    <location>
        <begin position="164"/>
        <end position="185"/>
    </location>
</feature>
<dbReference type="RefSeq" id="WP_007719970.1">
    <property type="nucleotide sequence ID" value="NZ_CABMHH010000231.1"/>
</dbReference>
<dbReference type="InterPro" id="IPR006027">
    <property type="entry name" value="NusB_RsmB_TIM44"/>
</dbReference>
<keyword evidence="2 6" id="KW-0889">Transcription antitermination</keyword>
<keyword evidence="5 6" id="KW-0804">Transcription</keyword>
<feature type="region of interest" description="Disordered" evidence="7">
    <location>
        <begin position="151"/>
        <end position="197"/>
    </location>
</feature>
<feature type="compositionally biased region" description="Basic and acidic residues" evidence="7">
    <location>
        <begin position="188"/>
        <end position="197"/>
    </location>
</feature>
<evidence type="ECO:0000259" key="8">
    <source>
        <dbReference type="Pfam" id="PF01029"/>
    </source>
</evidence>
<dbReference type="GO" id="GO:0003723">
    <property type="term" value="F:RNA binding"/>
    <property type="evidence" value="ECO:0007669"/>
    <property type="project" value="UniProtKB-UniRule"/>
</dbReference>
<evidence type="ECO:0000256" key="3">
    <source>
        <dbReference type="ARBA" id="ARBA00022884"/>
    </source>
</evidence>
<evidence type="ECO:0000256" key="2">
    <source>
        <dbReference type="ARBA" id="ARBA00022814"/>
    </source>
</evidence>
<dbReference type="NCBIfam" id="TIGR01951">
    <property type="entry name" value="nusB"/>
    <property type="match status" value="1"/>
</dbReference>
<name>A0A413FEL3_9FIRM</name>
<accession>A0A413FEL3</accession>
<comment type="caution">
    <text evidence="9">The sequence shown here is derived from an EMBL/GenBank/DDBJ whole genome shotgun (WGS) entry which is preliminary data.</text>
</comment>
<keyword evidence="4 6" id="KW-0805">Transcription regulation</keyword>
<comment type="function">
    <text evidence="6">Involved in transcription antitermination. Required for transcription of ribosomal RNA (rRNA) genes. Binds specifically to the boxA antiterminator sequence of the ribosomal RNA (rrn) operons.</text>
</comment>
<dbReference type="Proteomes" id="UP000283880">
    <property type="component" value="Unassembled WGS sequence"/>
</dbReference>
<dbReference type="GO" id="GO:0031564">
    <property type="term" value="P:transcription antitermination"/>
    <property type="evidence" value="ECO:0007669"/>
    <property type="project" value="UniProtKB-KW"/>
</dbReference>
<evidence type="ECO:0000256" key="1">
    <source>
        <dbReference type="ARBA" id="ARBA00005952"/>
    </source>
</evidence>
<evidence type="ECO:0000313" key="9">
    <source>
        <dbReference type="EMBL" id="RGX28930.1"/>
    </source>
</evidence>
<dbReference type="GO" id="GO:0006353">
    <property type="term" value="P:DNA-templated transcription termination"/>
    <property type="evidence" value="ECO:0007669"/>
    <property type="project" value="UniProtKB-UniRule"/>
</dbReference>
<reference evidence="9 10" key="1">
    <citation type="submission" date="2018-08" db="EMBL/GenBank/DDBJ databases">
        <title>A genome reference for cultivated species of the human gut microbiota.</title>
        <authorList>
            <person name="Zou Y."/>
            <person name="Xue W."/>
            <person name="Luo G."/>
        </authorList>
    </citation>
    <scope>NUCLEOTIDE SEQUENCE [LARGE SCALE GENOMIC DNA]</scope>
    <source>
        <strain evidence="9 10">AF04-15</strain>
    </source>
</reference>
<sequence>MTRRELREHCFKMLFSADFYPSAEEVKEQLKQYFNAPEEDDVDPKGDVTILHKVEIKEEDSRYLEKRVAGIMDKIPEIDGQINEVAAGWRTKRMGKVELTILRLALFEMKYDDSIPEKVAINEAVELAKKFGGDESPSFVNGILAKFAGKAAGRTGGEAEADKPAGSAANPEAASPANPEAVSPSPEEPEKTGTEKA</sequence>
<dbReference type="EMBL" id="QSBM01000009">
    <property type="protein sequence ID" value="RGX28930.1"/>
    <property type="molecule type" value="Genomic_DNA"/>
</dbReference>
<proteinExistence type="inferred from homology"/>